<evidence type="ECO:0000256" key="1">
    <source>
        <dbReference type="ARBA" id="ARBA00005842"/>
    </source>
</evidence>
<evidence type="ECO:0000256" key="6">
    <source>
        <dbReference type="RuleBase" id="RU003785"/>
    </source>
</evidence>
<keyword evidence="3 6" id="KW-0547">Nucleotide-binding</keyword>
<dbReference type="PANTHER" id="PTHR11088">
    <property type="entry name" value="TRNA DIMETHYLALLYLTRANSFERASE"/>
    <property type="match status" value="1"/>
</dbReference>
<gene>
    <name evidence="8" type="ORF">B0H63DRAFT_402408</name>
</gene>
<dbReference type="PANTHER" id="PTHR11088:SF89">
    <property type="entry name" value="TRNA DIMETHYLALLYLTRANSFERASE"/>
    <property type="match status" value="1"/>
</dbReference>
<evidence type="ECO:0000259" key="7">
    <source>
        <dbReference type="PROSITE" id="PS00028"/>
    </source>
</evidence>
<evidence type="ECO:0000313" key="9">
    <source>
        <dbReference type="Proteomes" id="UP001285441"/>
    </source>
</evidence>
<dbReference type="InterPro" id="IPR039657">
    <property type="entry name" value="Dimethylallyltransferase"/>
</dbReference>
<organism evidence="8 9">
    <name type="scientific">Podospora didyma</name>
    <dbReference type="NCBI Taxonomy" id="330526"/>
    <lineage>
        <taxon>Eukaryota</taxon>
        <taxon>Fungi</taxon>
        <taxon>Dikarya</taxon>
        <taxon>Ascomycota</taxon>
        <taxon>Pezizomycotina</taxon>
        <taxon>Sordariomycetes</taxon>
        <taxon>Sordariomycetidae</taxon>
        <taxon>Sordariales</taxon>
        <taxon>Podosporaceae</taxon>
        <taxon>Podospora</taxon>
    </lineage>
</organism>
<dbReference type="GO" id="GO:0006400">
    <property type="term" value="P:tRNA modification"/>
    <property type="evidence" value="ECO:0007669"/>
    <property type="project" value="TreeGrafter"/>
</dbReference>
<keyword evidence="9" id="KW-1185">Reference proteome</keyword>
<evidence type="ECO:0000313" key="8">
    <source>
        <dbReference type="EMBL" id="KAK3370349.1"/>
    </source>
</evidence>
<dbReference type="Proteomes" id="UP001285441">
    <property type="component" value="Unassembled WGS sequence"/>
</dbReference>
<evidence type="ECO:0000256" key="5">
    <source>
        <dbReference type="RuleBase" id="RU003783"/>
    </source>
</evidence>
<reference evidence="8" key="1">
    <citation type="journal article" date="2023" name="Mol. Phylogenet. Evol.">
        <title>Genome-scale phylogeny and comparative genomics of the fungal order Sordariales.</title>
        <authorList>
            <person name="Hensen N."/>
            <person name="Bonometti L."/>
            <person name="Westerberg I."/>
            <person name="Brannstrom I.O."/>
            <person name="Guillou S."/>
            <person name="Cros-Aarteil S."/>
            <person name="Calhoun S."/>
            <person name="Haridas S."/>
            <person name="Kuo A."/>
            <person name="Mondo S."/>
            <person name="Pangilinan J."/>
            <person name="Riley R."/>
            <person name="LaButti K."/>
            <person name="Andreopoulos B."/>
            <person name="Lipzen A."/>
            <person name="Chen C."/>
            <person name="Yan M."/>
            <person name="Daum C."/>
            <person name="Ng V."/>
            <person name="Clum A."/>
            <person name="Steindorff A."/>
            <person name="Ohm R.A."/>
            <person name="Martin F."/>
            <person name="Silar P."/>
            <person name="Natvig D.O."/>
            <person name="Lalanne C."/>
            <person name="Gautier V."/>
            <person name="Ament-Velasquez S.L."/>
            <person name="Kruys A."/>
            <person name="Hutchinson M.I."/>
            <person name="Powell A.J."/>
            <person name="Barry K."/>
            <person name="Miller A.N."/>
            <person name="Grigoriev I.V."/>
            <person name="Debuchy R."/>
            <person name="Gladieux P."/>
            <person name="Hiltunen Thoren M."/>
            <person name="Johannesson H."/>
        </authorList>
    </citation>
    <scope>NUCLEOTIDE SEQUENCE</scope>
    <source>
        <strain evidence="8">CBS 232.78</strain>
    </source>
</reference>
<comment type="catalytic activity">
    <reaction evidence="5">
        <text>adenosine(37) in tRNA + dimethylallyl diphosphate = N(6)-dimethylallyladenosine(37) in tRNA + diphosphate</text>
        <dbReference type="Rhea" id="RHEA:26482"/>
        <dbReference type="Rhea" id="RHEA-COMP:10162"/>
        <dbReference type="Rhea" id="RHEA-COMP:10375"/>
        <dbReference type="ChEBI" id="CHEBI:33019"/>
        <dbReference type="ChEBI" id="CHEBI:57623"/>
        <dbReference type="ChEBI" id="CHEBI:74411"/>
        <dbReference type="ChEBI" id="CHEBI:74415"/>
        <dbReference type="EC" id="2.5.1.75"/>
    </reaction>
</comment>
<dbReference type="InterPro" id="IPR027417">
    <property type="entry name" value="P-loop_NTPase"/>
</dbReference>
<protein>
    <recommendedName>
        <fullName evidence="5">tRNA dimethylallyltransferase</fullName>
        <ecNumber evidence="5">2.5.1.75</ecNumber>
    </recommendedName>
</protein>
<dbReference type="NCBIfam" id="TIGR00174">
    <property type="entry name" value="miaA"/>
    <property type="match status" value="1"/>
</dbReference>
<proteinExistence type="inferred from homology"/>
<dbReference type="GO" id="GO:0005739">
    <property type="term" value="C:mitochondrion"/>
    <property type="evidence" value="ECO:0007669"/>
    <property type="project" value="TreeGrafter"/>
</dbReference>
<accession>A0AAE0N5M8</accession>
<dbReference type="Gene3D" id="1.10.20.140">
    <property type="match status" value="1"/>
</dbReference>
<comment type="caution">
    <text evidence="8">The sequence shown here is derived from an EMBL/GenBank/DDBJ whole genome shotgun (WGS) entry which is preliminary data.</text>
</comment>
<keyword evidence="5" id="KW-0819">tRNA processing</keyword>
<dbReference type="InterPro" id="IPR018022">
    <property type="entry name" value="IPT"/>
</dbReference>
<dbReference type="Pfam" id="PF01715">
    <property type="entry name" value="IPPT"/>
    <property type="match status" value="1"/>
</dbReference>
<dbReference type="GO" id="GO:0052381">
    <property type="term" value="F:tRNA dimethylallyltransferase activity"/>
    <property type="evidence" value="ECO:0007669"/>
    <property type="project" value="UniProtKB-EC"/>
</dbReference>
<dbReference type="EC" id="2.5.1.75" evidence="5"/>
<dbReference type="EMBL" id="JAULSW010000009">
    <property type="protein sequence ID" value="KAK3370349.1"/>
    <property type="molecule type" value="Genomic_DNA"/>
</dbReference>
<dbReference type="HAMAP" id="MF_00185">
    <property type="entry name" value="IPP_trans"/>
    <property type="match status" value="1"/>
</dbReference>
<feature type="domain" description="C2H2-type" evidence="7">
    <location>
        <begin position="408"/>
        <end position="430"/>
    </location>
</feature>
<evidence type="ECO:0000256" key="4">
    <source>
        <dbReference type="ARBA" id="ARBA00022840"/>
    </source>
</evidence>
<dbReference type="AlphaFoldDB" id="A0AAE0N5M8"/>
<name>A0AAE0N5M8_9PEZI</name>
<keyword evidence="2 6" id="KW-0808">Transferase</keyword>
<dbReference type="InterPro" id="IPR013087">
    <property type="entry name" value="Znf_C2H2_type"/>
</dbReference>
<sequence length="470" mass="53210">MDPLVVIYGSTGTGKSDLAVELALRFNGEVINADAMQMYQGLPIITNQLTAAEKRGVPHHLLGNIGLEEAPWSVMEFKREATRIISEIRHRGKLPIVVGGSSYYIDGLLYDGRLVEEQKLPGMAAGGLATQDEYLAKYPILSAPADVMLEKLREVDPIMADRWHPNDIRKIRNSLAVFLATGRRASDIYAEQQSRKKSKWSPSSAAAAPRNQSPWNALLLWLYAGPEALKPRLDKRVDKMLENGLVDETVQVYDYLQARLATGETIDRTKGIWQSIGFRQFETYLCALKEKPPPETSAEELAKLKQAGVEDTKTATRQYAKYQVRWVTMKTLTSLQEEKKLDRFFLLDSSDIQSWGDEVLTKGVKLTRQLLAGEPLPQPVDLSPTAREVLTSMLERSNRRDTPCNRVCDLCKKTFVLDDDWRKHIESNRHRAADRRAKRHALVPVEQTISQEVVKLQQEENQPVYDLDKL</sequence>
<evidence type="ECO:0000256" key="2">
    <source>
        <dbReference type="ARBA" id="ARBA00022679"/>
    </source>
</evidence>
<dbReference type="Gene3D" id="3.40.50.300">
    <property type="entry name" value="P-loop containing nucleotide triphosphate hydrolases"/>
    <property type="match status" value="1"/>
</dbReference>
<keyword evidence="4 6" id="KW-0067">ATP-binding</keyword>
<dbReference type="PROSITE" id="PS00028">
    <property type="entry name" value="ZINC_FINGER_C2H2_1"/>
    <property type="match status" value="1"/>
</dbReference>
<comment type="similarity">
    <text evidence="1 6">Belongs to the IPP transferase family.</text>
</comment>
<dbReference type="SUPFAM" id="SSF52540">
    <property type="entry name" value="P-loop containing nucleoside triphosphate hydrolases"/>
    <property type="match status" value="1"/>
</dbReference>
<dbReference type="GO" id="GO:0005524">
    <property type="term" value="F:ATP binding"/>
    <property type="evidence" value="ECO:0007669"/>
    <property type="project" value="UniProtKB-KW"/>
</dbReference>
<reference evidence="8" key="2">
    <citation type="submission" date="2023-06" db="EMBL/GenBank/DDBJ databases">
        <authorList>
            <consortium name="Lawrence Berkeley National Laboratory"/>
            <person name="Haridas S."/>
            <person name="Hensen N."/>
            <person name="Bonometti L."/>
            <person name="Westerberg I."/>
            <person name="Brannstrom I.O."/>
            <person name="Guillou S."/>
            <person name="Cros-Aarteil S."/>
            <person name="Calhoun S."/>
            <person name="Kuo A."/>
            <person name="Mondo S."/>
            <person name="Pangilinan J."/>
            <person name="Riley R."/>
            <person name="LaButti K."/>
            <person name="Andreopoulos B."/>
            <person name="Lipzen A."/>
            <person name="Chen C."/>
            <person name="Yanf M."/>
            <person name="Daum C."/>
            <person name="Ng V."/>
            <person name="Clum A."/>
            <person name="Steindorff A."/>
            <person name="Ohm R."/>
            <person name="Martin F."/>
            <person name="Silar P."/>
            <person name="Natvig D."/>
            <person name="Lalanne C."/>
            <person name="Gautier V."/>
            <person name="Ament-velasquez S.L."/>
            <person name="Kruys A."/>
            <person name="Hutchinson M.I."/>
            <person name="Powell A.J."/>
            <person name="Barry K."/>
            <person name="Miller A.N."/>
            <person name="Grigoriev I.V."/>
            <person name="Debuchy R."/>
            <person name="Gladieux P."/>
            <person name="Thoren M.H."/>
            <person name="Johannesson H."/>
        </authorList>
    </citation>
    <scope>NUCLEOTIDE SEQUENCE</scope>
    <source>
        <strain evidence="8">CBS 232.78</strain>
    </source>
</reference>
<evidence type="ECO:0000256" key="3">
    <source>
        <dbReference type="ARBA" id="ARBA00022741"/>
    </source>
</evidence>